<feature type="chain" id="PRO_5002367475" description="Bifunctional inhibitor/plant lipid transfer protein/seed storage helical domain-containing protein" evidence="1">
    <location>
        <begin position="24"/>
        <end position="121"/>
    </location>
</feature>
<feature type="signal peptide" evidence="1">
    <location>
        <begin position="1"/>
        <end position="23"/>
    </location>
</feature>
<evidence type="ECO:0000313" key="2">
    <source>
        <dbReference type="EnsemblPlants" id="OPUNC11G08210.1"/>
    </source>
</evidence>
<keyword evidence="1" id="KW-0732">Signal</keyword>
<name>A0A0E0MED0_ORYPU</name>
<evidence type="ECO:0000256" key="1">
    <source>
        <dbReference type="SAM" id="SignalP"/>
    </source>
</evidence>
<reference evidence="2" key="1">
    <citation type="submission" date="2015-04" db="UniProtKB">
        <authorList>
            <consortium name="EnsemblPlants"/>
        </authorList>
    </citation>
    <scope>IDENTIFICATION</scope>
</reference>
<protein>
    <recommendedName>
        <fullName evidence="4">Bifunctional inhibitor/plant lipid transfer protein/seed storage helical domain-containing protein</fullName>
    </recommendedName>
</protein>
<sequence length="121" mass="13859">MLSVKGVILLILLAVICQHPANGKNPLCSHANMEEILSKCHIFIKRPHFPVYIVSQNSPCCEAVRKVRDRDMRLVLILLSRETEERQAQYSEAKILRLRDLCVPPSPPHRHSPPPHRQVMV</sequence>
<dbReference type="AlphaFoldDB" id="A0A0E0MED0"/>
<dbReference type="Gramene" id="OPUNC11G08210.1">
    <property type="protein sequence ID" value="OPUNC11G08210.1"/>
    <property type="gene ID" value="OPUNC11G08210"/>
</dbReference>
<dbReference type="eggNOG" id="ENOG502R4JB">
    <property type="taxonomic scope" value="Eukaryota"/>
</dbReference>
<keyword evidence="3" id="KW-1185">Reference proteome</keyword>
<accession>A0A0E0MED0</accession>
<organism evidence="2">
    <name type="scientific">Oryza punctata</name>
    <name type="common">Red rice</name>
    <dbReference type="NCBI Taxonomy" id="4537"/>
    <lineage>
        <taxon>Eukaryota</taxon>
        <taxon>Viridiplantae</taxon>
        <taxon>Streptophyta</taxon>
        <taxon>Embryophyta</taxon>
        <taxon>Tracheophyta</taxon>
        <taxon>Spermatophyta</taxon>
        <taxon>Magnoliopsida</taxon>
        <taxon>Liliopsida</taxon>
        <taxon>Poales</taxon>
        <taxon>Poaceae</taxon>
        <taxon>BOP clade</taxon>
        <taxon>Oryzoideae</taxon>
        <taxon>Oryzeae</taxon>
        <taxon>Oryzinae</taxon>
        <taxon>Oryza</taxon>
    </lineage>
</organism>
<dbReference type="Proteomes" id="UP000026962">
    <property type="component" value="Chromosome 11"/>
</dbReference>
<dbReference type="OMA" id="CSHANME"/>
<evidence type="ECO:0000313" key="3">
    <source>
        <dbReference type="Proteomes" id="UP000026962"/>
    </source>
</evidence>
<evidence type="ECO:0008006" key="4">
    <source>
        <dbReference type="Google" id="ProtNLM"/>
    </source>
</evidence>
<dbReference type="HOGENOM" id="CLU_163615_1_0_1"/>
<proteinExistence type="predicted"/>
<reference evidence="2" key="2">
    <citation type="submission" date="2018-05" db="EMBL/GenBank/DDBJ databases">
        <title>OpunRS2 (Oryza punctata Reference Sequence Version 2).</title>
        <authorList>
            <person name="Zhang J."/>
            <person name="Kudrna D."/>
            <person name="Lee S."/>
            <person name="Talag J."/>
            <person name="Welchert J."/>
            <person name="Wing R.A."/>
        </authorList>
    </citation>
    <scope>NUCLEOTIDE SEQUENCE [LARGE SCALE GENOMIC DNA]</scope>
</reference>
<dbReference type="EnsemblPlants" id="OPUNC11G08210.1">
    <property type="protein sequence ID" value="OPUNC11G08210.1"/>
    <property type="gene ID" value="OPUNC11G08210"/>
</dbReference>